<dbReference type="GO" id="GO:1990573">
    <property type="term" value="P:potassium ion import across plasma membrane"/>
    <property type="evidence" value="ECO:0007669"/>
    <property type="project" value="TreeGrafter"/>
</dbReference>
<dbReference type="InterPro" id="IPR044492">
    <property type="entry name" value="P_typ_ATPase_HD_dom"/>
</dbReference>
<feature type="transmembrane region" description="Helical" evidence="11">
    <location>
        <begin position="345"/>
        <end position="369"/>
    </location>
</feature>
<evidence type="ECO:0000313" key="13">
    <source>
        <dbReference type="EMBL" id="MXO57273.1"/>
    </source>
</evidence>
<dbReference type="GO" id="GO:1902600">
    <property type="term" value="P:proton transmembrane transport"/>
    <property type="evidence" value="ECO:0007669"/>
    <property type="project" value="TreeGrafter"/>
</dbReference>
<organism evidence="13 14">
    <name type="scientific">Pontixanthobacter gangjinensis</name>
    <dbReference type="NCBI Taxonomy" id="1028742"/>
    <lineage>
        <taxon>Bacteria</taxon>
        <taxon>Pseudomonadati</taxon>
        <taxon>Pseudomonadota</taxon>
        <taxon>Alphaproteobacteria</taxon>
        <taxon>Sphingomonadales</taxon>
        <taxon>Erythrobacteraceae</taxon>
        <taxon>Pontixanthobacter</taxon>
    </lineage>
</organism>
<dbReference type="SMART" id="SM00831">
    <property type="entry name" value="Cation_ATPase_N"/>
    <property type="match status" value="1"/>
</dbReference>
<dbReference type="InterPro" id="IPR036412">
    <property type="entry name" value="HAD-like_sf"/>
</dbReference>
<evidence type="ECO:0000256" key="4">
    <source>
        <dbReference type="ARBA" id="ARBA00022692"/>
    </source>
</evidence>
<comment type="similarity">
    <text evidence="2">Belongs to the cation transport ATPase (P-type) (TC 3.A.3) family. Type IIA subfamily.</text>
</comment>
<evidence type="ECO:0000256" key="7">
    <source>
        <dbReference type="ARBA" id="ARBA00022842"/>
    </source>
</evidence>
<dbReference type="Pfam" id="PF00702">
    <property type="entry name" value="Hydrolase"/>
    <property type="match status" value="1"/>
</dbReference>
<gene>
    <name evidence="13" type="ORF">GRI36_10305</name>
</gene>
<dbReference type="NCBIfam" id="TIGR01494">
    <property type="entry name" value="ATPase_P-type"/>
    <property type="match status" value="2"/>
</dbReference>
<feature type="transmembrane region" description="Helical" evidence="11">
    <location>
        <begin position="736"/>
        <end position="757"/>
    </location>
</feature>
<dbReference type="InterPro" id="IPR023214">
    <property type="entry name" value="HAD_sf"/>
</dbReference>
<comment type="caution">
    <text evidence="13">The sequence shown here is derived from an EMBL/GenBank/DDBJ whole genome shotgun (WGS) entry which is preliminary data.</text>
</comment>
<dbReference type="InterPro" id="IPR008250">
    <property type="entry name" value="ATPase_P-typ_transduc_dom_A_sf"/>
</dbReference>
<feature type="transmembrane region" description="Helical" evidence="11">
    <location>
        <begin position="876"/>
        <end position="895"/>
    </location>
</feature>
<dbReference type="Gene3D" id="1.20.1110.10">
    <property type="entry name" value="Calcium-transporting ATPase, transmembrane domain"/>
    <property type="match status" value="1"/>
</dbReference>
<dbReference type="InterPro" id="IPR004014">
    <property type="entry name" value="ATPase_P-typ_cation-transptr_N"/>
</dbReference>
<dbReference type="Pfam" id="PF00122">
    <property type="entry name" value="E1-E2_ATPase"/>
    <property type="match status" value="1"/>
</dbReference>
<dbReference type="PANTHER" id="PTHR43294:SF20">
    <property type="entry name" value="P-TYPE ATPASE"/>
    <property type="match status" value="1"/>
</dbReference>
<dbReference type="SFLD" id="SFLDF00027">
    <property type="entry name" value="p-type_atpase"/>
    <property type="match status" value="1"/>
</dbReference>
<evidence type="ECO:0000256" key="10">
    <source>
        <dbReference type="ARBA" id="ARBA00023136"/>
    </source>
</evidence>
<keyword evidence="3" id="KW-0597">Phosphoprotein</keyword>
<dbReference type="AlphaFoldDB" id="A0A6I4SND8"/>
<dbReference type="Gene3D" id="3.40.1110.10">
    <property type="entry name" value="Calcium-transporting ATPase, cytoplasmic domain N"/>
    <property type="match status" value="1"/>
</dbReference>
<dbReference type="InterPro" id="IPR059000">
    <property type="entry name" value="ATPase_P-type_domA"/>
</dbReference>
<accession>A0A6I4SND8</accession>
<dbReference type="GO" id="GO:0036376">
    <property type="term" value="P:sodium ion export across plasma membrane"/>
    <property type="evidence" value="ECO:0007669"/>
    <property type="project" value="TreeGrafter"/>
</dbReference>
<evidence type="ECO:0000256" key="1">
    <source>
        <dbReference type="ARBA" id="ARBA00004127"/>
    </source>
</evidence>
<feature type="transmembrane region" description="Helical" evidence="11">
    <location>
        <begin position="809"/>
        <end position="829"/>
    </location>
</feature>
<evidence type="ECO:0000256" key="11">
    <source>
        <dbReference type="SAM" id="Phobius"/>
    </source>
</evidence>
<dbReference type="GO" id="GO:0006883">
    <property type="term" value="P:intracellular sodium ion homeostasis"/>
    <property type="evidence" value="ECO:0007669"/>
    <property type="project" value="TreeGrafter"/>
</dbReference>
<reference evidence="13 14" key="1">
    <citation type="submission" date="2019-12" db="EMBL/GenBank/DDBJ databases">
        <title>Genomic-based taxomic classification of the family Erythrobacteraceae.</title>
        <authorList>
            <person name="Xu L."/>
        </authorList>
    </citation>
    <scope>NUCLEOTIDE SEQUENCE [LARGE SCALE GENOMIC DNA]</scope>
    <source>
        <strain evidence="13 14">JCM 17802</strain>
    </source>
</reference>
<comment type="subcellular location">
    <subcellularLocation>
        <location evidence="1">Endomembrane system</location>
        <topology evidence="1">Multi-pass membrane protein</topology>
    </subcellularLocation>
</comment>
<dbReference type="SFLD" id="SFLDS00003">
    <property type="entry name" value="Haloacid_Dehalogenase"/>
    <property type="match status" value="1"/>
</dbReference>
<dbReference type="Pfam" id="PF00690">
    <property type="entry name" value="Cation_ATPase_N"/>
    <property type="match status" value="1"/>
</dbReference>
<dbReference type="Gene3D" id="3.40.50.1000">
    <property type="entry name" value="HAD superfamily/HAD-like"/>
    <property type="match status" value="1"/>
</dbReference>
<proteinExistence type="inferred from homology"/>
<dbReference type="InterPro" id="IPR050510">
    <property type="entry name" value="Cation_transp_ATPase_P-type"/>
</dbReference>
<dbReference type="InterPro" id="IPR001757">
    <property type="entry name" value="P_typ_ATPase"/>
</dbReference>
<keyword evidence="9 11" id="KW-1133">Transmembrane helix</keyword>
<evidence type="ECO:0000256" key="3">
    <source>
        <dbReference type="ARBA" id="ARBA00022553"/>
    </source>
</evidence>
<dbReference type="GO" id="GO:0012505">
    <property type="term" value="C:endomembrane system"/>
    <property type="evidence" value="ECO:0007669"/>
    <property type="project" value="UniProtKB-SubCell"/>
</dbReference>
<evidence type="ECO:0000256" key="8">
    <source>
        <dbReference type="ARBA" id="ARBA00022967"/>
    </source>
</evidence>
<dbReference type="GO" id="GO:0005524">
    <property type="term" value="F:ATP binding"/>
    <property type="evidence" value="ECO:0007669"/>
    <property type="project" value="UniProtKB-KW"/>
</dbReference>
<keyword evidence="8" id="KW-1278">Translocase</keyword>
<evidence type="ECO:0000256" key="9">
    <source>
        <dbReference type="ARBA" id="ARBA00022989"/>
    </source>
</evidence>
<dbReference type="PANTHER" id="PTHR43294">
    <property type="entry name" value="SODIUM/POTASSIUM-TRANSPORTING ATPASE SUBUNIT ALPHA"/>
    <property type="match status" value="1"/>
</dbReference>
<dbReference type="Pfam" id="PF00689">
    <property type="entry name" value="Cation_ATPase_C"/>
    <property type="match status" value="1"/>
</dbReference>
<feature type="transmembrane region" description="Helical" evidence="11">
    <location>
        <begin position="153"/>
        <end position="172"/>
    </location>
</feature>
<protein>
    <submittedName>
        <fullName evidence="13">HAD-IC family P-type ATPase</fullName>
    </submittedName>
</protein>
<evidence type="ECO:0000256" key="6">
    <source>
        <dbReference type="ARBA" id="ARBA00022840"/>
    </source>
</evidence>
<dbReference type="PRINTS" id="PR00119">
    <property type="entry name" value="CATATPASE"/>
</dbReference>
<name>A0A6I4SND8_9SPHN</name>
<evidence type="ECO:0000256" key="5">
    <source>
        <dbReference type="ARBA" id="ARBA00022741"/>
    </source>
</evidence>
<feature type="domain" description="Cation-transporting P-type ATPase N-terminal" evidence="12">
    <location>
        <begin position="76"/>
        <end position="149"/>
    </location>
</feature>
<keyword evidence="14" id="KW-1185">Reference proteome</keyword>
<dbReference type="SFLD" id="SFLDG00002">
    <property type="entry name" value="C1.7:_P-type_atpase_like"/>
    <property type="match status" value="1"/>
</dbReference>
<keyword evidence="7" id="KW-0460">Magnesium</keyword>
<dbReference type="GO" id="GO:0005886">
    <property type="term" value="C:plasma membrane"/>
    <property type="evidence" value="ECO:0007669"/>
    <property type="project" value="TreeGrafter"/>
</dbReference>
<feature type="transmembrane region" description="Helical" evidence="11">
    <location>
        <begin position="320"/>
        <end position="339"/>
    </location>
</feature>
<feature type="transmembrane region" description="Helical" evidence="11">
    <location>
        <begin position="844"/>
        <end position="864"/>
    </location>
</feature>
<dbReference type="SUPFAM" id="SSF81653">
    <property type="entry name" value="Calcium ATPase, transduction domain A"/>
    <property type="match status" value="1"/>
</dbReference>
<dbReference type="PROSITE" id="PS00154">
    <property type="entry name" value="ATPASE_E1_E2"/>
    <property type="match status" value="1"/>
</dbReference>
<dbReference type="InterPro" id="IPR023298">
    <property type="entry name" value="ATPase_P-typ_TM_dom_sf"/>
</dbReference>
<dbReference type="GO" id="GO:0016887">
    <property type="term" value="F:ATP hydrolysis activity"/>
    <property type="evidence" value="ECO:0007669"/>
    <property type="project" value="InterPro"/>
</dbReference>
<dbReference type="GO" id="GO:0030007">
    <property type="term" value="P:intracellular potassium ion homeostasis"/>
    <property type="evidence" value="ECO:0007669"/>
    <property type="project" value="TreeGrafter"/>
</dbReference>
<dbReference type="InterPro" id="IPR006068">
    <property type="entry name" value="ATPase_P-typ_cation-transptr_C"/>
</dbReference>
<sequence>MPRRRVSAGPGWAMQHLTRRQWGWAGYFLSRVSARPTRCILSVKWVLRSRWVRAMHVSCLSKKSAIPLEAPPIEGGWHAVDAIDALAKLGSAHSGLSHAEAEQRLATGGPNVLPHPNRVGPLAIFLRQFASPLIYLLVFAGVLSLAIGDRWDALFIFGVLLSNALVGSYQEFKADAGARALRDLVPQVARVRRDGMIQEIPAVEVVAGDIVELESGMKVTADLRLVDTHGLHIDESSLTGESMPVLKDAALVLDAETVAGDRRNIAHAGTIVVEGRGSGVVAATGGATLLAGIGSMLSDSARSAVETPLVRRMARLARRIALATVSLILVLALLLALQGEGWRDIVLLAIALAVAAIPEGLPIAVTVALSAAASRMADRNVIVRALPAVEGLGSCTLIATDKTGTLTLNRLTVNRVMLPDGTAVNRDQWLDGSRRKILAEIGSAAAICNEAHLTDTGSPVGDAVDIALLDLAHETGNDPEELLGIERLAIVPYEPVAKFAAVEADLPDGSRLVVKGAPETVLAMCSDLPDDALELAEQIARDGYRVLVLADARSSCSSGPISSRLHGLRLLGFVGLSDPLRFGVVEAIAKCREAGISVRMITGDHPTTALAIARQLGLEERDEHVITGSDLARLQEGSQSFIEAVGKAEIFARIEPAQKLAIVTALQRSGHIVAVTGDGVNDGPALHAADIGVAMGKGGTDVARAASDLVIADDNFATILAGIEEGRVTFLNIRKIVIFMLATGLAEILMFIAALSAGLPMPLTPVQLLWLNLVTNGLQDVTLGFGKGEGDELRQVPRSKLSALIDRDALVLMLPGTLVMTLVAVWMMAEHLAAGESVDEARNAVLFLVVIFQNAFLLSVRNLHLPFWRWHPPENGWLFAGLSMALLLHLAAQQLPLTQHLLGVSPIGIDVAMQSLAAALAVLLATEAAKWWLGRRAPAPANGTLLME</sequence>
<dbReference type="InterPro" id="IPR018303">
    <property type="entry name" value="ATPase_P-typ_P_site"/>
</dbReference>
<keyword evidence="4 11" id="KW-0812">Transmembrane</keyword>
<feature type="transmembrane region" description="Helical" evidence="11">
    <location>
        <begin position="907"/>
        <end position="926"/>
    </location>
</feature>
<dbReference type="SUPFAM" id="SSF81665">
    <property type="entry name" value="Calcium ATPase, transmembrane domain M"/>
    <property type="match status" value="1"/>
</dbReference>
<dbReference type="GO" id="GO:0005391">
    <property type="term" value="F:P-type sodium:potassium-exchanging transporter activity"/>
    <property type="evidence" value="ECO:0007669"/>
    <property type="project" value="TreeGrafter"/>
</dbReference>
<dbReference type="FunFam" id="2.70.150.10:FF:000160">
    <property type="entry name" value="Sarcoplasmic/endoplasmic reticulum calcium ATPase 1"/>
    <property type="match status" value="1"/>
</dbReference>
<dbReference type="SUPFAM" id="SSF81660">
    <property type="entry name" value="Metal cation-transporting ATPase, ATP-binding domain N"/>
    <property type="match status" value="1"/>
</dbReference>
<dbReference type="SUPFAM" id="SSF56784">
    <property type="entry name" value="HAD-like"/>
    <property type="match status" value="1"/>
</dbReference>
<dbReference type="EMBL" id="WTYS01000001">
    <property type="protein sequence ID" value="MXO57273.1"/>
    <property type="molecule type" value="Genomic_DNA"/>
</dbReference>
<keyword evidence="6" id="KW-0067">ATP-binding</keyword>
<evidence type="ECO:0000256" key="2">
    <source>
        <dbReference type="ARBA" id="ARBA00005675"/>
    </source>
</evidence>
<evidence type="ECO:0000313" key="14">
    <source>
        <dbReference type="Proteomes" id="UP000468943"/>
    </source>
</evidence>
<keyword evidence="10 11" id="KW-0472">Membrane</keyword>
<keyword evidence="5" id="KW-0547">Nucleotide-binding</keyword>
<dbReference type="Proteomes" id="UP000468943">
    <property type="component" value="Unassembled WGS sequence"/>
</dbReference>
<dbReference type="Gene3D" id="2.70.150.10">
    <property type="entry name" value="Calcium-transporting ATPase, cytoplasmic transduction domain A"/>
    <property type="match status" value="1"/>
</dbReference>
<feature type="transmembrane region" description="Helical" evidence="11">
    <location>
        <begin position="124"/>
        <end position="147"/>
    </location>
</feature>
<dbReference type="InterPro" id="IPR023299">
    <property type="entry name" value="ATPase_P-typ_cyto_dom_N"/>
</dbReference>
<dbReference type="PRINTS" id="PR00120">
    <property type="entry name" value="HATPASE"/>
</dbReference>
<evidence type="ECO:0000259" key="12">
    <source>
        <dbReference type="SMART" id="SM00831"/>
    </source>
</evidence>